<dbReference type="OrthoDB" id="46121at2157"/>
<dbReference type="Pfam" id="PF02633">
    <property type="entry name" value="Creatininase"/>
    <property type="match status" value="1"/>
</dbReference>
<dbReference type="AlphaFoldDB" id="A0A1H7IGZ2"/>
<reference evidence="5 6" key="1">
    <citation type="submission" date="2016-10" db="EMBL/GenBank/DDBJ databases">
        <authorList>
            <person name="de Groot N.N."/>
        </authorList>
    </citation>
    <scope>NUCLEOTIDE SEQUENCE [LARGE SCALE GENOMIC DNA]</scope>
    <source>
        <strain evidence="5 6">CDM_5</strain>
    </source>
</reference>
<evidence type="ECO:0000313" key="6">
    <source>
        <dbReference type="Proteomes" id="UP000183894"/>
    </source>
</evidence>
<dbReference type="Proteomes" id="UP000183894">
    <property type="component" value="Unassembled WGS sequence"/>
</dbReference>
<name>A0A1H7IGZ2_HALLR</name>
<dbReference type="InterPro" id="IPR024087">
    <property type="entry name" value="Creatininase-like_sf"/>
</dbReference>
<dbReference type="PANTHER" id="PTHR35005">
    <property type="entry name" value="3-DEHYDRO-SCYLLO-INOSOSE HYDROLASE"/>
    <property type="match status" value="1"/>
</dbReference>
<dbReference type="SUPFAM" id="SSF102215">
    <property type="entry name" value="Creatininase"/>
    <property type="match status" value="1"/>
</dbReference>
<keyword evidence="3 5" id="KW-0378">Hydrolase</keyword>
<sequence>MYVADQTWPELGEYVAESSLALVPLGSTEQHGPHLPLATDHLIAEALAREAADRTGFLCTPTVNVGVSPHHRQFHGTMWVDAPQFRDYVESMTRNLAYHGIDRVVYVNAHGGNIQHLREVGRRLRDDGTMYAIEWMWDESIPDLVRELFDHLGPHGGPKETAMIMHIARDLVREDRLEDARDGGRRTFAGRDYREHGARTFYDSIENSDNGVFGDQTAATPEAGAKLFEAATDQLVQLVEWLDDQPFDDLMAPAHVDPQPGSRRHR</sequence>
<dbReference type="InterPro" id="IPR003785">
    <property type="entry name" value="Creatininase/forma_Hydrolase"/>
</dbReference>
<evidence type="ECO:0000256" key="3">
    <source>
        <dbReference type="ARBA" id="ARBA00022801"/>
    </source>
</evidence>
<evidence type="ECO:0000256" key="4">
    <source>
        <dbReference type="ARBA" id="ARBA00022833"/>
    </source>
</evidence>
<protein>
    <submittedName>
        <fullName evidence="5">Creatinine amidohydrolase</fullName>
    </submittedName>
</protein>
<dbReference type="GO" id="GO:0016811">
    <property type="term" value="F:hydrolase activity, acting on carbon-nitrogen (but not peptide) bonds, in linear amides"/>
    <property type="evidence" value="ECO:0007669"/>
    <property type="project" value="TreeGrafter"/>
</dbReference>
<evidence type="ECO:0000313" key="5">
    <source>
        <dbReference type="EMBL" id="SEK61594.1"/>
    </source>
</evidence>
<evidence type="ECO:0000256" key="2">
    <source>
        <dbReference type="ARBA" id="ARBA00022723"/>
    </source>
</evidence>
<dbReference type="RefSeq" id="WP_074792341.1">
    <property type="nucleotide sequence ID" value="NZ_FOAD01000001.1"/>
</dbReference>
<dbReference type="PANTHER" id="PTHR35005:SF1">
    <property type="entry name" value="2-AMINO-5-FORMYLAMINO-6-RIBOSYLAMINOPYRIMIDIN-4(3H)-ONE 5'-MONOPHOSPHATE DEFORMYLASE"/>
    <property type="match status" value="1"/>
</dbReference>
<organism evidence="5 6">
    <name type="scientific">Haloferax larsenii</name>
    <dbReference type="NCBI Taxonomy" id="302484"/>
    <lineage>
        <taxon>Archaea</taxon>
        <taxon>Methanobacteriati</taxon>
        <taxon>Methanobacteriota</taxon>
        <taxon>Stenosarchaea group</taxon>
        <taxon>Halobacteria</taxon>
        <taxon>Halobacteriales</taxon>
        <taxon>Haloferacaceae</taxon>
        <taxon>Haloferax</taxon>
    </lineage>
</organism>
<dbReference type="Gene3D" id="3.40.50.10310">
    <property type="entry name" value="Creatininase"/>
    <property type="match status" value="1"/>
</dbReference>
<keyword evidence="2" id="KW-0479">Metal-binding</keyword>
<evidence type="ECO:0000256" key="1">
    <source>
        <dbReference type="ARBA" id="ARBA00001947"/>
    </source>
</evidence>
<proteinExistence type="predicted"/>
<gene>
    <name evidence="5" type="ORF">SAMN04488691_101889</name>
</gene>
<comment type="cofactor">
    <cofactor evidence="1">
        <name>Zn(2+)</name>
        <dbReference type="ChEBI" id="CHEBI:29105"/>
    </cofactor>
</comment>
<dbReference type="GO" id="GO:0046872">
    <property type="term" value="F:metal ion binding"/>
    <property type="evidence" value="ECO:0007669"/>
    <property type="project" value="UniProtKB-KW"/>
</dbReference>
<keyword evidence="4" id="KW-0862">Zinc</keyword>
<accession>A0A1H7IGZ2</accession>
<dbReference type="GO" id="GO:0009231">
    <property type="term" value="P:riboflavin biosynthetic process"/>
    <property type="evidence" value="ECO:0007669"/>
    <property type="project" value="TreeGrafter"/>
</dbReference>
<dbReference type="EMBL" id="FOAD01000001">
    <property type="protein sequence ID" value="SEK61594.1"/>
    <property type="molecule type" value="Genomic_DNA"/>
</dbReference>